<evidence type="ECO:0000256" key="1">
    <source>
        <dbReference type="ARBA" id="ARBA00022898"/>
    </source>
</evidence>
<evidence type="ECO:0000313" key="4">
    <source>
        <dbReference type="Proteomes" id="UP000277212"/>
    </source>
</evidence>
<keyword evidence="1" id="KW-0663">Pyridoxal phosphate</keyword>
<evidence type="ECO:0000259" key="2">
    <source>
        <dbReference type="Pfam" id="PF00155"/>
    </source>
</evidence>
<feature type="domain" description="Aminotransferase class I/classII large" evidence="2">
    <location>
        <begin position="221"/>
        <end position="395"/>
    </location>
</feature>
<dbReference type="EMBL" id="NKUJ01000024">
    <property type="protein sequence ID" value="RMJ18004.1"/>
    <property type="molecule type" value="Genomic_DNA"/>
</dbReference>
<dbReference type="InterPro" id="IPR015422">
    <property type="entry name" value="PyrdxlP-dep_Trfase_small"/>
</dbReference>
<accession>A0A3M2SKE8</accession>
<name>A0A3M2SKE8_9HYPO</name>
<dbReference type="CDD" id="cd00609">
    <property type="entry name" value="AAT_like"/>
    <property type="match status" value="1"/>
</dbReference>
<dbReference type="InterPro" id="IPR050478">
    <property type="entry name" value="Ethylene_sulfur-biosynth"/>
</dbReference>
<protein>
    <recommendedName>
        <fullName evidence="2">Aminotransferase class I/classII large domain-containing protein</fullName>
    </recommendedName>
</protein>
<reference evidence="3 4" key="1">
    <citation type="submission" date="2017-06" db="EMBL/GenBank/DDBJ databases">
        <title>Comparative genomic analysis of Ambrosia Fusariam Clade fungi.</title>
        <authorList>
            <person name="Stajich J.E."/>
            <person name="Carrillo J."/>
            <person name="Kijimoto T."/>
            <person name="Eskalen A."/>
            <person name="O'Donnell K."/>
            <person name="Kasson M."/>
        </authorList>
    </citation>
    <scope>NUCLEOTIDE SEQUENCE [LARGE SCALE GENOMIC DNA]</scope>
    <source>
        <strain evidence="3">UCR3666</strain>
    </source>
</reference>
<dbReference type="GO" id="GO:0030170">
    <property type="term" value="F:pyridoxal phosphate binding"/>
    <property type="evidence" value="ECO:0007669"/>
    <property type="project" value="InterPro"/>
</dbReference>
<dbReference type="GO" id="GO:0008483">
    <property type="term" value="F:transaminase activity"/>
    <property type="evidence" value="ECO:0007669"/>
    <property type="project" value="TreeGrafter"/>
</dbReference>
<feature type="domain" description="Aminotransferase class I/classII large" evidence="2">
    <location>
        <begin position="43"/>
        <end position="196"/>
    </location>
</feature>
<dbReference type="SUPFAM" id="SSF53383">
    <property type="entry name" value="PLP-dependent transferases"/>
    <property type="match status" value="1"/>
</dbReference>
<dbReference type="GO" id="GO:0006520">
    <property type="term" value="P:amino acid metabolic process"/>
    <property type="evidence" value="ECO:0007669"/>
    <property type="project" value="TreeGrafter"/>
</dbReference>
<dbReference type="OrthoDB" id="7042322at2759"/>
<dbReference type="InterPro" id="IPR004839">
    <property type="entry name" value="Aminotransferase_I/II_large"/>
</dbReference>
<dbReference type="PANTHER" id="PTHR43795">
    <property type="entry name" value="BIFUNCTIONAL ASPARTATE AMINOTRANSFERASE AND GLUTAMATE/ASPARTATE-PREPHENATE AMINOTRANSFERASE-RELATED"/>
    <property type="match status" value="1"/>
</dbReference>
<proteinExistence type="predicted"/>
<dbReference type="Gene3D" id="3.40.640.10">
    <property type="entry name" value="Type I PLP-dependent aspartate aminotransferase-like (Major domain)"/>
    <property type="match status" value="2"/>
</dbReference>
<dbReference type="PANTHER" id="PTHR43795:SF63">
    <property type="entry name" value="PUTATIVE (AFU_ORTHOLOGUE AFUA_4G00630)-RELATED"/>
    <property type="match status" value="1"/>
</dbReference>
<dbReference type="Proteomes" id="UP000277212">
    <property type="component" value="Unassembled WGS sequence"/>
</dbReference>
<dbReference type="STRING" id="2010991.A0A3M2SKE8"/>
<organism evidence="3 4">
    <name type="scientific">Fusarium kuroshium</name>
    <dbReference type="NCBI Taxonomy" id="2010991"/>
    <lineage>
        <taxon>Eukaryota</taxon>
        <taxon>Fungi</taxon>
        <taxon>Dikarya</taxon>
        <taxon>Ascomycota</taxon>
        <taxon>Pezizomycotina</taxon>
        <taxon>Sordariomycetes</taxon>
        <taxon>Hypocreomycetidae</taxon>
        <taxon>Hypocreales</taxon>
        <taxon>Nectriaceae</taxon>
        <taxon>Fusarium</taxon>
        <taxon>Fusarium solani species complex</taxon>
    </lineage>
</organism>
<dbReference type="InterPro" id="IPR015424">
    <property type="entry name" value="PyrdxlP-dep_Trfase"/>
</dbReference>
<keyword evidence="4" id="KW-1185">Reference proteome</keyword>
<sequence length="432" mass="47403">MASSKTCLSVRGDVFATPTSKIPLLDAVCDLWHPETNPGGYVSLGVAENTLMHEEVIAHMTKNFSVDSHSLTYGDGFSGSHRLRDTIARFVNRNFNPHEPVTKNQLLITSGVGQAIEVTGFSILDKGDGVLLARPHYGNFPIDLGYRVEAKIIGVSFEETDPFSLETVEVYEKALANAQAQGIRVKALLLCNPHNPLVWKNPEFPDAPEFTSVLAINPDGVIDRNLIHVFWGMSKDFGSNGIRLGCVISRNEAFIRACEANSYFTCPSSLSDLATSRILSDDAFVESLTNTNRLRLAENYTMTAKFLESHKIPYKKGSNAGLFIWVDLFAPIQTQISAALKKQGESGISSENSLGDLQLKLYTTLLKHRIFLALGAGFGGDVPGWFRIVFAHQKTYLQLGLGRMMEAVEAFRRELEGDGVDTVVTALDGVKV</sequence>
<dbReference type="Pfam" id="PF00155">
    <property type="entry name" value="Aminotran_1_2"/>
    <property type="match status" value="2"/>
</dbReference>
<comment type="caution">
    <text evidence="3">The sequence shown here is derived from an EMBL/GenBank/DDBJ whole genome shotgun (WGS) entry which is preliminary data.</text>
</comment>
<evidence type="ECO:0000313" key="3">
    <source>
        <dbReference type="EMBL" id="RMJ18004.1"/>
    </source>
</evidence>
<gene>
    <name evidence="3" type="ORF">CDV36_002298</name>
</gene>
<dbReference type="InterPro" id="IPR015421">
    <property type="entry name" value="PyrdxlP-dep_Trfase_major"/>
</dbReference>
<dbReference type="Gene3D" id="3.90.1150.10">
    <property type="entry name" value="Aspartate Aminotransferase, domain 1"/>
    <property type="match status" value="1"/>
</dbReference>
<dbReference type="AlphaFoldDB" id="A0A3M2SKE8"/>
<dbReference type="PRINTS" id="PR00753">
    <property type="entry name" value="ACCSYNTHASE"/>
</dbReference>